<dbReference type="OrthoDB" id="9110298at2"/>
<sequence length="87" mass="9272">MDTLSTMRLAVACAAACFVGFAWADSQPDTSPGSPQPSQDVGGMPSTMGASGKSTAITHEQVYQDLIHSEQDGDLERLKKTVYRGEH</sequence>
<feature type="region of interest" description="Disordered" evidence="1">
    <location>
        <begin position="26"/>
        <end position="55"/>
    </location>
</feature>
<reference evidence="3 4" key="1">
    <citation type="submission" date="2018-11" db="EMBL/GenBank/DDBJ databases">
        <title>Paraburkholderia sp. DHOA04, isolated from soil.</title>
        <authorList>
            <person name="Gao Z.-H."/>
            <person name="Qiu L.-H."/>
            <person name="Fu J.-C."/>
        </authorList>
    </citation>
    <scope>NUCLEOTIDE SEQUENCE [LARGE SCALE GENOMIC DNA]</scope>
    <source>
        <strain evidence="3 4">DHOA04</strain>
    </source>
</reference>
<dbReference type="EMBL" id="RQIS01000014">
    <property type="protein sequence ID" value="RQH04171.1"/>
    <property type="molecule type" value="Genomic_DNA"/>
</dbReference>
<feature type="chain" id="PRO_5018338336" description="DUF4148 domain-containing protein" evidence="2">
    <location>
        <begin position="25"/>
        <end position="87"/>
    </location>
</feature>
<dbReference type="RefSeq" id="WP_124152616.1">
    <property type="nucleotide sequence ID" value="NZ_RQIS01000014.1"/>
</dbReference>
<evidence type="ECO:0000256" key="2">
    <source>
        <dbReference type="SAM" id="SignalP"/>
    </source>
</evidence>
<evidence type="ECO:0000313" key="3">
    <source>
        <dbReference type="EMBL" id="RQH04171.1"/>
    </source>
</evidence>
<accession>A0A3N6N132</accession>
<keyword evidence="2" id="KW-0732">Signal</keyword>
<comment type="caution">
    <text evidence="3">The sequence shown here is derived from an EMBL/GenBank/DDBJ whole genome shotgun (WGS) entry which is preliminary data.</text>
</comment>
<feature type="compositionally biased region" description="Polar residues" evidence="1">
    <location>
        <begin position="27"/>
        <end position="39"/>
    </location>
</feature>
<dbReference type="AlphaFoldDB" id="A0A3N6N132"/>
<feature type="signal peptide" evidence="2">
    <location>
        <begin position="1"/>
        <end position="24"/>
    </location>
</feature>
<proteinExistence type="predicted"/>
<evidence type="ECO:0008006" key="5">
    <source>
        <dbReference type="Google" id="ProtNLM"/>
    </source>
</evidence>
<name>A0A3N6N132_9BURK</name>
<evidence type="ECO:0000313" key="4">
    <source>
        <dbReference type="Proteomes" id="UP000272778"/>
    </source>
</evidence>
<evidence type="ECO:0000256" key="1">
    <source>
        <dbReference type="SAM" id="MobiDB-lite"/>
    </source>
</evidence>
<protein>
    <recommendedName>
        <fullName evidence="5">DUF4148 domain-containing protein</fullName>
    </recommendedName>
</protein>
<gene>
    <name evidence="3" type="ORF">D1Y85_18950</name>
</gene>
<dbReference type="Proteomes" id="UP000272778">
    <property type="component" value="Unassembled WGS sequence"/>
</dbReference>
<organism evidence="3 4">
    <name type="scientific">Paraburkholderia dinghuensis</name>
    <dbReference type="NCBI Taxonomy" id="2305225"/>
    <lineage>
        <taxon>Bacteria</taxon>
        <taxon>Pseudomonadati</taxon>
        <taxon>Pseudomonadota</taxon>
        <taxon>Betaproteobacteria</taxon>
        <taxon>Burkholderiales</taxon>
        <taxon>Burkholderiaceae</taxon>
        <taxon>Paraburkholderia</taxon>
    </lineage>
</organism>
<keyword evidence="4" id="KW-1185">Reference proteome</keyword>